<keyword evidence="3" id="KW-1185">Reference proteome</keyword>
<reference evidence="2 3" key="1">
    <citation type="journal article" date="2014" name="Genome Announc.">
        <title>Draft Genome Sequence of Cytophaga fermentans JCM 21142T, a Facultative Anaerobe Isolated from Marine Mud.</title>
        <authorList>
            <person name="Starns D."/>
            <person name="Oshima K."/>
            <person name="Suda W."/>
            <person name="Iino T."/>
            <person name="Yuki M."/>
            <person name="Inoue J."/>
            <person name="Kitamura K."/>
            <person name="Iida T."/>
            <person name="Darby A."/>
            <person name="Hattori M."/>
            <person name="Ohkuma M."/>
        </authorList>
    </citation>
    <scope>NUCLEOTIDE SEQUENCE [LARGE SCALE GENOMIC DNA]</scope>
    <source>
        <strain evidence="2 3">JCM 21142</strain>
    </source>
</reference>
<evidence type="ECO:0000313" key="2">
    <source>
        <dbReference type="EMBL" id="GAF03818.1"/>
    </source>
</evidence>
<dbReference type="eggNOG" id="ENOG502Z91V">
    <property type="taxonomic scope" value="Bacteria"/>
</dbReference>
<dbReference type="RefSeq" id="WP_027473865.1">
    <property type="nucleotide sequence ID" value="NZ_BAMD01000031.1"/>
</dbReference>
<evidence type="ECO:0000256" key="1">
    <source>
        <dbReference type="SAM" id="SignalP"/>
    </source>
</evidence>
<protein>
    <submittedName>
        <fullName evidence="2">Uncharacterized protein</fullName>
    </submittedName>
</protein>
<dbReference type="AlphaFoldDB" id="W7Y823"/>
<name>W7Y823_9BACT</name>
<sequence>MKNINKILLLLIAVFLMASCTPDEFDLGTKDISKEDLVEGIAYTIEHDVDNPNIIYLTSLMDSKYTPLWNHPQGRSQENKVTLKIPFAGEYDVQFGVQTRGGYVYGDTVRFSIDQMYAGFIDNELWTYLTGGVGNKKTWRLDYGDYGLAAGPLTYCEPHTTWTEWQAGTAAIGWAPSWSDNQWIIEEADKDSRMTFSLIDGAVMTTHKVTEGLDEVGTFLIDVDNHTITTTDATILRSNNFIANASNWNSDLVILELTENQLMIGVRRTNEEGDYLYAWNFVSDDYAENYVPEDLPDPEPTLPDGWLDDVSKVVSYDINWVLSAETPFNWANLSGTLLNADWVSPETYADWTGFNGDVPATYANFSLKMNAQNNTVEYTAPDGTVETGTYELDEKGIYTFTGVTPSFNICSWVNLNTSSDNTWRITSIEKDLAGHVTGMWVGVRDPEKAEYMVYKLVPQVGSGDSEVQGTELAFDNSKLVFGDLEEKGNLRLELYNEYGSTVTDPPLDPETIVYNKRIEITFTLGGIALDEGAVGSYQTAISYSDPTWTYDYWGDGTGPGEVTVNGDGTYTVYCEPSGAATGAVVFVVDVLGLAADVSDLSSITATVDKIVVY</sequence>
<evidence type="ECO:0000313" key="3">
    <source>
        <dbReference type="Proteomes" id="UP000019402"/>
    </source>
</evidence>
<keyword evidence="1" id="KW-0732">Signal</keyword>
<gene>
    <name evidence="2" type="ORF">JCM21142_62500</name>
</gene>
<feature type="signal peptide" evidence="1">
    <location>
        <begin position="1"/>
        <end position="18"/>
    </location>
</feature>
<accession>W7Y823</accession>
<dbReference type="EMBL" id="BAMD01000031">
    <property type="protein sequence ID" value="GAF03818.1"/>
    <property type="molecule type" value="Genomic_DNA"/>
</dbReference>
<dbReference type="PROSITE" id="PS51257">
    <property type="entry name" value="PROKAR_LIPOPROTEIN"/>
    <property type="match status" value="1"/>
</dbReference>
<organism evidence="2 3">
    <name type="scientific">Saccharicrinis fermentans DSM 9555 = JCM 21142</name>
    <dbReference type="NCBI Taxonomy" id="869213"/>
    <lineage>
        <taxon>Bacteria</taxon>
        <taxon>Pseudomonadati</taxon>
        <taxon>Bacteroidota</taxon>
        <taxon>Bacteroidia</taxon>
        <taxon>Marinilabiliales</taxon>
        <taxon>Marinilabiliaceae</taxon>
        <taxon>Saccharicrinis</taxon>
    </lineage>
</organism>
<dbReference type="OrthoDB" id="646668at2"/>
<proteinExistence type="predicted"/>
<feature type="chain" id="PRO_5004906408" evidence="1">
    <location>
        <begin position="19"/>
        <end position="613"/>
    </location>
</feature>
<dbReference type="STRING" id="869213.GCA_000517085_04702"/>
<comment type="caution">
    <text evidence="2">The sequence shown here is derived from an EMBL/GenBank/DDBJ whole genome shotgun (WGS) entry which is preliminary data.</text>
</comment>
<dbReference type="Proteomes" id="UP000019402">
    <property type="component" value="Unassembled WGS sequence"/>
</dbReference>